<reference evidence="1" key="1">
    <citation type="submission" date="2021-03" db="EMBL/GenBank/DDBJ databases">
        <authorList>
            <person name="Tagirdzhanova G."/>
        </authorList>
    </citation>
    <scope>NUCLEOTIDE SEQUENCE</scope>
</reference>
<name>A0A8H3F1M8_9LECA</name>
<dbReference type="OrthoDB" id="5388283at2759"/>
<sequence>MLFRDWSTSYLAAGSLWPAGVSAAVFDVKKDLVIPDDQIYNCAYDTVNIFSQSIRSTTTVTRLPVCPASQTETVTQTVTITAPSQSIDNANEDMIIPAKTGSSSPDLPWYSMIPAYFNQYTDADSQHPEDTAIDTILAPEYLDQDTDADTQFPDTAIDAIMAPAEPNVNYSRYPCPLSLAIDYTLKSDNSSWQLFCNTDLYYHDLRAHNATNLAVCMQECIKLNKLVASNPRAYGTQYCIAVTYTTWAAGLNANCYLKHAVTTAIYQAYKFDSAKLASFDLPNALAVSVYSNRPTATVPPPATSIPPAPYQPASPCPYPNKSYYKFANRTNPRISNIYQLYCDTVYYYNDLPGLYTNNFDDCIAACDQWTPIVNPDYDISVHQPCIAITYHQYIPRNNATVTPNCHRKYAISATANGVRPAVVAATRVDSSVAASLV</sequence>
<dbReference type="AlphaFoldDB" id="A0A8H3F1M8"/>
<accession>A0A8H3F1M8</accession>
<evidence type="ECO:0000313" key="2">
    <source>
        <dbReference type="Proteomes" id="UP000664169"/>
    </source>
</evidence>
<protein>
    <submittedName>
        <fullName evidence="1">Uncharacterized protein</fullName>
    </submittedName>
</protein>
<keyword evidence="2" id="KW-1185">Reference proteome</keyword>
<dbReference type="EMBL" id="CAJPDQ010000007">
    <property type="protein sequence ID" value="CAF9912741.1"/>
    <property type="molecule type" value="Genomic_DNA"/>
</dbReference>
<comment type="caution">
    <text evidence="1">The sequence shown here is derived from an EMBL/GenBank/DDBJ whole genome shotgun (WGS) entry which is preliminary data.</text>
</comment>
<evidence type="ECO:0000313" key="1">
    <source>
        <dbReference type="EMBL" id="CAF9912741.1"/>
    </source>
</evidence>
<organism evidence="1 2">
    <name type="scientific">Gomphillus americanus</name>
    <dbReference type="NCBI Taxonomy" id="1940652"/>
    <lineage>
        <taxon>Eukaryota</taxon>
        <taxon>Fungi</taxon>
        <taxon>Dikarya</taxon>
        <taxon>Ascomycota</taxon>
        <taxon>Pezizomycotina</taxon>
        <taxon>Lecanoromycetes</taxon>
        <taxon>OSLEUM clade</taxon>
        <taxon>Ostropomycetidae</taxon>
        <taxon>Ostropales</taxon>
        <taxon>Graphidaceae</taxon>
        <taxon>Gomphilloideae</taxon>
        <taxon>Gomphillus</taxon>
    </lineage>
</organism>
<gene>
    <name evidence="1" type="ORF">GOMPHAMPRED_007756</name>
</gene>
<dbReference type="Proteomes" id="UP000664169">
    <property type="component" value="Unassembled WGS sequence"/>
</dbReference>
<proteinExistence type="predicted"/>